<gene>
    <name evidence="1" type="ORF">B5S_0094</name>
</gene>
<proteinExistence type="predicted"/>
<dbReference type="Proteomes" id="UP000006291">
    <property type="component" value="Segment"/>
</dbReference>
<organism evidence="1 2">
    <name type="scientific">Bacillus phage B5S</name>
    <dbReference type="NCBI Taxonomy" id="1126949"/>
    <lineage>
        <taxon>Viruses</taxon>
        <taxon>Duplodnaviria</taxon>
        <taxon>Heunggongvirae</taxon>
        <taxon>Uroviricota</taxon>
        <taxon>Caudoviricetes</taxon>
        <taxon>Herelleviridae</taxon>
        <taxon>Bastillevirinae</taxon>
        <taxon>Bequatrovirus</taxon>
        <taxon>Bequatrovirus B4</taxon>
    </lineage>
</organism>
<reference evidence="1 2" key="1">
    <citation type="submission" date="2011-09" db="EMBL/GenBank/DDBJ databases">
        <title>Complete Genome Sequence of Bacillus cereus Bacteriophage B5S.</title>
        <authorList>
            <person name="Lee J.-H."/>
            <person name="Shin H."/>
            <person name="Son B."/>
            <person name="Ryu S."/>
        </authorList>
    </citation>
    <scope>NUCLEOTIDE SEQUENCE [LARGE SCALE GENOMIC DNA]</scope>
</reference>
<sequence>MRVRKFWYHVHYHFTLKSGEPGTGSATYYICGKKIMSEKTLKKIQEHTMDSIYKETGREVKSLTISSYTFLRESRG</sequence>
<evidence type="ECO:0000313" key="1">
    <source>
        <dbReference type="EMBL" id="AEW47328.1"/>
    </source>
</evidence>
<name>J9PQH4_9CAUD</name>
<protein>
    <submittedName>
        <fullName evidence="1">Uncharacterized protein</fullName>
    </submittedName>
</protein>
<accession>J9PQH4</accession>
<dbReference type="EMBL" id="JN797796">
    <property type="protein sequence ID" value="AEW47328.1"/>
    <property type="molecule type" value="Genomic_DNA"/>
</dbReference>
<evidence type="ECO:0000313" key="2">
    <source>
        <dbReference type="Proteomes" id="UP000006291"/>
    </source>
</evidence>